<dbReference type="RefSeq" id="XP_037216292.1">
    <property type="nucleotide sequence ID" value="XM_037366898.1"/>
</dbReference>
<feature type="compositionally biased region" description="Pro residues" evidence="2">
    <location>
        <begin position="322"/>
        <end position="336"/>
    </location>
</feature>
<feature type="coiled-coil region" evidence="1">
    <location>
        <begin position="273"/>
        <end position="300"/>
    </location>
</feature>
<name>A0A8H6VV05_9AGAR</name>
<evidence type="ECO:0000313" key="3">
    <source>
        <dbReference type="EMBL" id="KAF7294929.1"/>
    </source>
</evidence>
<evidence type="ECO:0000313" key="4">
    <source>
        <dbReference type="Proteomes" id="UP000636479"/>
    </source>
</evidence>
<feature type="region of interest" description="Disordered" evidence="2">
    <location>
        <begin position="375"/>
        <end position="401"/>
    </location>
</feature>
<accession>A0A8H6VV05</accession>
<dbReference type="AlphaFoldDB" id="A0A8H6VV05"/>
<comment type="caution">
    <text evidence="3">The sequence shown here is derived from an EMBL/GenBank/DDBJ whole genome shotgun (WGS) entry which is preliminary data.</text>
</comment>
<dbReference type="Proteomes" id="UP000636479">
    <property type="component" value="Unassembled WGS sequence"/>
</dbReference>
<protein>
    <submittedName>
        <fullName evidence="3">Uncharacterized protein</fullName>
    </submittedName>
</protein>
<sequence length="411" mass="45241">MDRLQIALDALDTLRLQYAQQSAAQSALIEKHNDQLSFFRDVARVAEFERDNLRDAVIELAERVESSQKDFFSLPRPRLFLPQMLQPLSPPPVVLPSETDSDLWAYASATIVALRSKLTAEQQAHAETRRITKAQIAILEAQLARREADLAAAGLSLNPRHHADEEIAQTEAINVRLAAEVAQLAAKVEEMQATSSRPPVVPPIVLQHDPDRTIRPRQRASSAPSSNFASDFAKDIETLGRQIEEFRITRAQVAHSTPNHPARHSPVTENNDHIALEREIAELGAQVDALRDERALLREQILASPPITSPASPPTVSQLRFPRPPTPGPRHTPELPPETGSPSENGDITRPNLLEWDGEQSMDLATPLVPSLVLPDTFEPIPPPDTAENSNYALLPTAGPSPILEYGSIES</sequence>
<feature type="region of interest" description="Disordered" evidence="2">
    <location>
        <begin position="192"/>
        <end position="231"/>
    </location>
</feature>
<dbReference type="GeneID" id="59349414"/>
<evidence type="ECO:0000256" key="1">
    <source>
        <dbReference type="SAM" id="Coils"/>
    </source>
</evidence>
<keyword evidence="1" id="KW-0175">Coiled coil</keyword>
<organism evidence="3 4">
    <name type="scientific">Mycena indigotica</name>
    <dbReference type="NCBI Taxonomy" id="2126181"/>
    <lineage>
        <taxon>Eukaryota</taxon>
        <taxon>Fungi</taxon>
        <taxon>Dikarya</taxon>
        <taxon>Basidiomycota</taxon>
        <taxon>Agaricomycotina</taxon>
        <taxon>Agaricomycetes</taxon>
        <taxon>Agaricomycetidae</taxon>
        <taxon>Agaricales</taxon>
        <taxon>Marasmiineae</taxon>
        <taxon>Mycenaceae</taxon>
        <taxon>Mycena</taxon>
    </lineage>
</organism>
<proteinExistence type="predicted"/>
<evidence type="ECO:0000256" key="2">
    <source>
        <dbReference type="SAM" id="MobiDB-lite"/>
    </source>
</evidence>
<feature type="region of interest" description="Disordered" evidence="2">
    <location>
        <begin position="305"/>
        <end position="352"/>
    </location>
</feature>
<reference evidence="3" key="1">
    <citation type="submission" date="2020-05" db="EMBL/GenBank/DDBJ databases">
        <title>Mycena genomes resolve the evolution of fungal bioluminescence.</title>
        <authorList>
            <person name="Tsai I.J."/>
        </authorList>
    </citation>
    <scope>NUCLEOTIDE SEQUENCE</scope>
    <source>
        <strain evidence="3">171206Taipei</strain>
    </source>
</reference>
<keyword evidence="4" id="KW-1185">Reference proteome</keyword>
<dbReference type="OrthoDB" id="2800708at2759"/>
<gene>
    <name evidence="3" type="ORF">MIND_01031000</name>
</gene>
<dbReference type="EMBL" id="JACAZF010000009">
    <property type="protein sequence ID" value="KAF7294929.1"/>
    <property type="molecule type" value="Genomic_DNA"/>
</dbReference>